<comment type="caution">
    <text evidence="1">The sequence shown here is derived from an EMBL/GenBank/DDBJ whole genome shotgun (WGS) entry which is preliminary data.</text>
</comment>
<gene>
    <name evidence="1" type="ORF">B0H17DRAFT_1201029</name>
</gene>
<keyword evidence="2" id="KW-1185">Reference proteome</keyword>
<organism evidence="1 2">
    <name type="scientific">Mycena rosella</name>
    <name type="common">Pink bonnet</name>
    <name type="synonym">Agaricus rosellus</name>
    <dbReference type="NCBI Taxonomy" id="1033263"/>
    <lineage>
        <taxon>Eukaryota</taxon>
        <taxon>Fungi</taxon>
        <taxon>Dikarya</taxon>
        <taxon>Basidiomycota</taxon>
        <taxon>Agaricomycotina</taxon>
        <taxon>Agaricomycetes</taxon>
        <taxon>Agaricomycetidae</taxon>
        <taxon>Agaricales</taxon>
        <taxon>Marasmiineae</taxon>
        <taxon>Mycenaceae</taxon>
        <taxon>Mycena</taxon>
    </lineage>
</organism>
<accession>A0AAD7GJ72</accession>
<reference evidence="1" key="1">
    <citation type="submission" date="2023-03" db="EMBL/GenBank/DDBJ databases">
        <title>Massive genome expansion in bonnet fungi (Mycena s.s.) driven by repeated elements and novel gene families across ecological guilds.</title>
        <authorList>
            <consortium name="Lawrence Berkeley National Laboratory"/>
            <person name="Harder C.B."/>
            <person name="Miyauchi S."/>
            <person name="Viragh M."/>
            <person name="Kuo A."/>
            <person name="Thoen E."/>
            <person name="Andreopoulos B."/>
            <person name="Lu D."/>
            <person name="Skrede I."/>
            <person name="Drula E."/>
            <person name="Henrissat B."/>
            <person name="Morin E."/>
            <person name="Kohler A."/>
            <person name="Barry K."/>
            <person name="LaButti K."/>
            <person name="Morin E."/>
            <person name="Salamov A."/>
            <person name="Lipzen A."/>
            <person name="Mereny Z."/>
            <person name="Hegedus B."/>
            <person name="Baldrian P."/>
            <person name="Stursova M."/>
            <person name="Weitz H."/>
            <person name="Taylor A."/>
            <person name="Grigoriev I.V."/>
            <person name="Nagy L.G."/>
            <person name="Martin F."/>
            <person name="Kauserud H."/>
        </authorList>
    </citation>
    <scope>NUCLEOTIDE SEQUENCE</scope>
    <source>
        <strain evidence="1">CBHHK067</strain>
    </source>
</reference>
<dbReference type="EMBL" id="JARKIE010000057">
    <property type="protein sequence ID" value="KAJ7691612.1"/>
    <property type="molecule type" value="Genomic_DNA"/>
</dbReference>
<evidence type="ECO:0000313" key="1">
    <source>
        <dbReference type="EMBL" id="KAJ7691612.1"/>
    </source>
</evidence>
<protein>
    <submittedName>
        <fullName evidence="1">Uncharacterized protein</fullName>
    </submittedName>
</protein>
<evidence type="ECO:0000313" key="2">
    <source>
        <dbReference type="Proteomes" id="UP001221757"/>
    </source>
</evidence>
<dbReference type="Proteomes" id="UP001221757">
    <property type="component" value="Unassembled WGS sequence"/>
</dbReference>
<dbReference type="AlphaFoldDB" id="A0AAD7GJ72"/>
<sequence length="287" mass="31883">MISPFTIPGTTDDPPTEEEDRAFVGAAFRRLARVLVDSPHLITHIRSVSITTRPEVVTLLANMGLTHLCYLELYSDSSGAIDGPLIAPLRRLIGLESMQRVKICAAFSAQIFSACTPCLAELVFDAAEQDSCLDGATPTSGALRTIVKHPTLRNSPCTADWLVDPPRLDIAHFFALEHIYLFVPHICDIPRLLPSISDLDRVNIIRTITFNLEDGFCDHHWTEAAEAKLVRFDTDLANLPLLALVEVVVILPQLDDLGDYNRSEVILKRALPRLGMRRVLRVEVNVE</sequence>
<name>A0AAD7GJ72_MYCRO</name>
<proteinExistence type="predicted"/>